<dbReference type="GO" id="GO:0009401">
    <property type="term" value="P:phosphoenolpyruvate-dependent sugar phosphotransferase system"/>
    <property type="evidence" value="ECO:0007669"/>
    <property type="project" value="InterPro"/>
</dbReference>
<feature type="transmembrane region" description="Helical" evidence="8">
    <location>
        <begin position="112"/>
        <end position="130"/>
    </location>
</feature>
<evidence type="ECO:0000256" key="6">
    <source>
        <dbReference type="ARBA" id="ARBA00022989"/>
    </source>
</evidence>
<evidence type="ECO:0000256" key="5">
    <source>
        <dbReference type="ARBA" id="ARBA00022692"/>
    </source>
</evidence>
<dbReference type="AlphaFoldDB" id="A0A9D1JI81"/>
<reference evidence="10" key="1">
    <citation type="submission" date="2020-10" db="EMBL/GenBank/DDBJ databases">
        <authorList>
            <person name="Gilroy R."/>
        </authorList>
    </citation>
    <scope>NUCLEOTIDE SEQUENCE</scope>
    <source>
        <strain evidence="10">CHK157-1446</strain>
    </source>
</reference>
<reference evidence="10" key="2">
    <citation type="journal article" date="2021" name="PeerJ">
        <title>Extensive microbial diversity within the chicken gut microbiome revealed by metagenomics and culture.</title>
        <authorList>
            <person name="Gilroy R."/>
            <person name="Ravi A."/>
            <person name="Getino M."/>
            <person name="Pursley I."/>
            <person name="Horton D.L."/>
            <person name="Alikhan N.F."/>
            <person name="Baker D."/>
            <person name="Gharbi K."/>
            <person name="Hall N."/>
            <person name="Watson M."/>
            <person name="Adriaenssens E.M."/>
            <person name="Foster-Nyarko E."/>
            <person name="Jarju S."/>
            <person name="Secka A."/>
            <person name="Antonio M."/>
            <person name="Oren A."/>
            <person name="Chaudhuri R.R."/>
            <person name="La Ragione R."/>
            <person name="Hildebrand F."/>
            <person name="Pallen M.J."/>
        </authorList>
    </citation>
    <scope>NUCLEOTIDE SEQUENCE</scope>
    <source>
        <strain evidence="10">CHK157-1446</strain>
    </source>
</reference>
<sequence>MKKITAVLNHIFIDGLSGMASGLFATLIIGTIIEQIGLLIGSAVGSYLVYIAGFCKAMTGAGIGVGVASKYKAPPLVTVSAAICGLVGAFAGKISVSEFSTSSLTLAGPGEPLGAFVAAFVGIELGRLVSGRTKIDILATPIVTILCGCACGILLSPPIAQFMKWIGELINYGVEAQPLIMGIVVSALMGMALTLPISSAAIGISLGLSGIAAGAAAVGCCSQMVGFAVMSFRENRWNGLFSQVIGTSMLQMPNIIKNPLIWLPPIITSIVLGPISTCVLKMVNNATGSGMGTAGLVGQFMGYQAMTESGVTPAVAILEMVLMHFIAPAVLSLVMCEGMRKLKLIKPGDLKLDL</sequence>
<feature type="transmembrane region" description="Helical" evidence="8">
    <location>
        <begin position="260"/>
        <end position="280"/>
    </location>
</feature>
<comment type="subcellular location">
    <subcellularLocation>
        <location evidence="1">Cell membrane</location>
        <topology evidence="1">Multi-pass membrane protein</topology>
    </subcellularLocation>
</comment>
<name>A0A9D1JI81_9FIRM</name>
<evidence type="ECO:0000259" key="9">
    <source>
        <dbReference type="Pfam" id="PF13303"/>
    </source>
</evidence>
<keyword evidence="5 8" id="KW-0812">Transmembrane</keyword>
<evidence type="ECO:0000256" key="2">
    <source>
        <dbReference type="ARBA" id="ARBA00022448"/>
    </source>
</evidence>
<accession>A0A9D1JI81</accession>
<dbReference type="GO" id="GO:0008982">
    <property type="term" value="F:protein-N(PI)-phosphohistidine-sugar phosphotransferase activity"/>
    <property type="evidence" value="ECO:0007669"/>
    <property type="project" value="InterPro"/>
</dbReference>
<evidence type="ECO:0000256" key="3">
    <source>
        <dbReference type="ARBA" id="ARBA00022475"/>
    </source>
</evidence>
<feature type="transmembrane region" description="Helical" evidence="8">
    <location>
        <begin position="312"/>
        <end position="336"/>
    </location>
</feature>
<feature type="transmembrane region" description="Helical" evidence="8">
    <location>
        <begin position="211"/>
        <end position="232"/>
    </location>
</feature>
<evidence type="ECO:0000313" key="10">
    <source>
        <dbReference type="EMBL" id="HIS25212.1"/>
    </source>
</evidence>
<dbReference type="GO" id="GO:0005886">
    <property type="term" value="C:plasma membrane"/>
    <property type="evidence" value="ECO:0007669"/>
    <property type="project" value="UniProtKB-SubCell"/>
</dbReference>
<keyword evidence="4 10" id="KW-0762">Sugar transport</keyword>
<dbReference type="Proteomes" id="UP000823982">
    <property type="component" value="Unassembled WGS sequence"/>
</dbReference>
<feature type="transmembrane region" description="Helical" evidence="8">
    <location>
        <begin position="137"/>
        <end position="159"/>
    </location>
</feature>
<dbReference type="Pfam" id="PF13303">
    <property type="entry name" value="PTS_EIIC_2"/>
    <property type="match status" value="1"/>
</dbReference>
<gene>
    <name evidence="10" type="ORF">IAD01_07440</name>
</gene>
<feature type="transmembrane region" description="Helical" evidence="8">
    <location>
        <begin position="179"/>
        <end position="204"/>
    </location>
</feature>
<feature type="domain" description="Phosphotransferase system EIIC" evidence="9">
    <location>
        <begin position="15"/>
        <end position="352"/>
    </location>
</feature>
<organism evidence="10 11">
    <name type="scientific">Candidatus Faeciplasma gallinarum</name>
    <dbReference type="NCBI Taxonomy" id="2840799"/>
    <lineage>
        <taxon>Bacteria</taxon>
        <taxon>Bacillati</taxon>
        <taxon>Bacillota</taxon>
        <taxon>Clostridia</taxon>
        <taxon>Eubacteriales</taxon>
        <taxon>Oscillospiraceae</taxon>
        <taxon>Oscillospiraceae incertae sedis</taxon>
        <taxon>Candidatus Faeciplasma</taxon>
    </lineage>
</organism>
<dbReference type="EMBL" id="DVIR01000069">
    <property type="protein sequence ID" value="HIS25212.1"/>
    <property type="molecule type" value="Genomic_DNA"/>
</dbReference>
<feature type="transmembrane region" description="Helical" evidence="8">
    <location>
        <begin position="287"/>
        <end position="306"/>
    </location>
</feature>
<evidence type="ECO:0000256" key="1">
    <source>
        <dbReference type="ARBA" id="ARBA00004651"/>
    </source>
</evidence>
<protein>
    <submittedName>
        <fullName evidence="10">PTS sugar transporter subunit IIC</fullName>
    </submittedName>
</protein>
<evidence type="ECO:0000256" key="4">
    <source>
        <dbReference type="ARBA" id="ARBA00022597"/>
    </source>
</evidence>
<proteinExistence type="predicted"/>
<comment type="caution">
    <text evidence="10">The sequence shown here is derived from an EMBL/GenBank/DDBJ whole genome shotgun (WGS) entry which is preliminary data.</text>
</comment>
<dbReference type="InterPro" id="IPR003352">
    <property type="entry name" value="PTS_EIIC"/>
</dbReference>
<evidence type="ECO:0000256" key="7">
    <source>
        <dbReference type="ARBA" id="ARBA00023136"/>
    </source>
</evidence>
<feature type="transmembrane region" description="Helical" evidence="8">
    <location>
        <begin position="75"/>
        <end position="92"/>
    </location>
</feature>
<evidence type="ECO:0000256" key="8">
    <source>
        <dbReference type="SAM" id="Phobius"/>
    </source>
</evidence>
<keyword evidence="3" id="KW-1003">Cell membrane</keyword>
<evidence type="ECO:0000313" key="11">
    <source>
        <dbReference type="Proteomes" id="UP000823982"/>
    </source>
</evidence>
<keyword evidence="6 8" id="KW-1133">Transmembrane helix</keyword>
<keyword evidence="2" id="KW-0813">Transport</keyword>
<keyword evidence="7 8" id="KW-0472">Membrane</keyword>